<evidence type="ECO:0000313" key="4">
    <source>
        <dbReference type="Proteomes" id="UP000236333"/>
    </source>
</evidence>
<accession>A0A2J7ZRH6</accession>
<keyword evidence="4" id="KW-1185">Reference proteome</keyword>
<comment type="caution">
    <text evidence="3">The sequence shown here is derived from an EMBL/GenBank/DDBJ whole genome shotgun (WGS) entry which is preliminary data.</text>
</comment>
<sequence length="814" mass="87609">MESLIDPPFLLWEDGPALGRALSMRDVELRLSCNQLHEWQALLCSIRLPGCAKVDGPRVDIVQWHVGEVLLERVFLTCDPVLEGSAPFSPACAMVIANSVDDIVKASNDMQDPDLPLVLSLPRGLDFADAYWPDDGLRITANVTLTAAQDATVVLDFGLKTVLFKVESKSSATAFLAFRGCILVNLPLSYLPLDHPRRPFGILSTGLWPVYREQVAMGLFNCSLILTNEEFKFWSFWLSILISPIPAVRQLGNWSFASDVQLLPSGDDFIHLSSYYGRYTTLVDVRYLISSDLYTTQQRNNILQITGDEQVPPTVVFQVRNGADLLTSLVEAPTTSAGQYGQYIILTANISMPNDTSGVHILYPTTITTWPQTYATWDMQRVQDAFVTGAEVAIKNAVLHNLAAGPAGERYNNLTSGLWAFNISNWRTIEQQRLTFENAAFLVSAEEVHFYLAATVDWDEQSDRDWIQAFKVQSYDTTNRSWVFFSTLATLRFNAQRINMTSSMPNVVDMIPLILPASPGGLGEAPSGPQAPVNRQDVLLFATLCITLPTALGAIICTFIVLRRRRLSQLCTRSAVGGAAGKADGGDEDEEADARRGDGLASDDEADSPRGAAKRASRRPTAVCCVPLSLPLPLRLRKSKYINPLFVEPGAPEPEVLLTAVLRPAGQGQGRMLPPIAATEAAAAPVLEPGTMAPAELGPGAELEPHMRSGSRLGAGEAAEAAGACPDAGGGRDVAPLPELGCGPSGGRRPAGGEACAAAAGAMPPTPARLSTLGLDVELRWDSNGSASSTTVWLPPMGQNGGGEGGRARTGRQV</sequence>
<gene>
    <name evidence="3" type="ORF">TSOC_011115</name>
</gene>
<dbReference type="OrthoDB" id="310217at2759"/>
<feature type="region of interest" description="Disordered" evidence="1">
    <location>
        <begin position="577"/>
        <end position="616"/>
    </location>
</feature>
<evidence type="ECO:0000256" key="2">
    <source>
        <dbReference type="SAM" id="Phobius"/>
    </source>
</evidence>
<proteinExistence type="predicted"/>
<reference evidence="3 4" key="1">
    <citation type="journal article" date="2017" name="Mol. Biol. Evol.">
        <title>The 4-celled Tetrabaena socialis nuclear genome reveals the essential components for genetic control of cell number at the origin of multicellularity in the volvocine lineage.</title>
        <authorList>
            <person name="Featherston J."/>
            <person name="Arakaki Y."/>
            <person name="Hanschen E.R."/>
            <person name="Ferris P.J."/>
            <person name="Michod R.E."/>
            <person name="Olson B.J.S.C."/>
            <person name="Nozaki H."/>
            <person name="Durand P.M."/>
        </authorList>
    </citation>
    <scope>NUCLEOTIDE SEQUENCE [LARGE SCALE GENOMIC DNA]</scope>
    <source>
        <strain evidence="3 4">NIES-571</strain>
    </source>
</reference>
<feature type="region of interest" description="Disordered" evidence="1">
    <location>
        <begin position="699"/>
        <end position="765"/>
    </location>
</feature>
<protein>
    <submittedName>
        <fullName evidence="3">Uncharacterized protein</fullName>
    </submittedName>
</protein>
<feature type="compositionally biased region" description="Low complexity" evidence="1">
    <location>
        <begin position="714"/>
        <end position="727"/>
    </location>
</feature>
<organism evidence="3 4">
    <name type="scientific">Tetrabaena socialis</name>
    <dbReference type="NCBI Taxonomy" id="47790"/>
    <lineage>
        <taxon>Eukaryota</taxon>
        <taxon>Viridiplantae</taxon>
        <taxon>Chlorophyta</taxon>
        <taxon>core chlorophytes</taxon>
        <taxon>Chlorophyceae</taxon>
        <taxon>CS clade</taxon>
        <taxon>Chlamydomonadales</taxon>
        <taxon>Tetrabaenaceae</taxon>
        <taxon>Tetrabaena</taxon>
    </lineage>
</organism>
<dbReference type="AlphaFoldDB" id="A0A2J7ZRH6"/>
<evidence type="ECO:0000313" key="3">
    <source>
        <dbReference type="EMBL" id="PNH02872.1"/>
    </source>
</evidence>
<name>A0A2J7ZRH6_9CHLO</name>
<dbReference type="EMBL" id="PGGS01000584">
    <property type="protein sequence ID" value="PNH02872.1"/>
    <property type="molecule type" value="Genomic_DNA"/>
</dbReference>
<keyword evidence="2" id="KW-1133">Transmembrane helix</keyword>
<feature type="transmembrane region" description="Helical" evidence="2">
    <location>
        <begin position="538"/>
        <end position="562"/>
    </location>
</feature>
<keyword evidence="2" id="KW-0472">Membrane</keyword>
<feature type="compositionally biased region" description="Low complexity" evidence="1">
    <location>
        <begin position="752"/>
        <end position="763"/>
    </location>
</feature>
<dbReference type="Proteomes" id="UP000236333">
    <property type="component" value="Unassembled WGS sequence"/>
</dbReference>
<feature type="region of interest" description="Disordered" evidence="1">
    <location>
        <begin position="786"/>
        <end position="814"/>
    </location>
</feature>
<evidence type="ECO:0000256" key="1">
    <source>
        <dbReference type="SAM" id="MobiDB-lite"/>
    </source>
</evidence>
<keyword evidence="2" id="KW-0812">Transmembrane</keyword>